<reference evidence="2 3" key="1">
    <citation type="submission" date="2020-11" db="EMBL/GenBank/DDBJ databases">
        <authorList>
            <person name="Sun Q."/>
        </authorList>
    </citation>
    <scope>NUCLEOTIDE SEQUENCE [LARGE SCALE GENOMIC DNA]</scope>
    <source>
        <strain evidence="2 3">P8398</strain>
    </source>
</reference>
<accession>A0AA49A7X0</accession>
<name>A0AA49A7X0_9BURK</name>
<dbReference type="EMBL" id="CP065053">
    <property type="protein sequence ID" value="QPI49232.1"/>
    <property type="molecule type" value="Genomic_DNA"/>
</dbReference>
<dbReference type="Proteomes" id="UP000662888">
    <property type="component" value="Chromosome"/>
</dbReference>
<proteinExistence type="predicted"/>
<keyword evidence="3" id="KW-1185">Reference proteome</keyword>
<evidence type="ECO:0008006" key="4">
    <source>
        <dbReference type="Google" id="ProtNLM"/>
    </source>
</evidence>
<evidence type="ECO:0000313" key="3">
    <source>
        <dbReference type="Proteomes" id="UP000662888"/>
    </source>
</evidence>
<dbReference type="RefSeq" id="WP_206088803.1">
    <property type="nucleotide sequence ID" value="NZ_CP065053.1"/>
</dbReference>
<organism evidence="2 3">
    <name type="scientific">Massilia antarctica</name>
    <dbReference type="NCBI Taxonomy" id="2765360"/>
    <lineage>
        <taxon>Bacteria</taxon>
        <taxon>Pseudomonadati</taxon>
        <taxon>Pseudomonadota</taxon>
        <taxon>Betaproteobacteria</taxon>
        <taxon>Burkholderiales</taxon>
        <taxon>Oxalobacteraceae</taxon>
        <taxon>Telluria group</taxon>
        <taxon>Massilia</taxon>
    </lineage>
</organism>
<feature type="compositionally biased region" description="Basic and acidic residues" evidence="1">
    <location>
        <begin position="32"/>
        <end position="50"/>
    </location>
</feature>
<evidence type="ECO:0000313" key="2">
    <source>
        <dbReference type="EMBL" id="QPI49232.1"/>
    </source>
</evidence>
<protein>
    <recommendedName>
        <fullName evidence="4">Meckel syndrome type 1 protein</fullName>
    </recommendedName>
</protein>
<sequence length="297" mass="29633">MQHREDPPPAFRRPSLLSEEQQEAAARAGAQARKEAEAADSARLKADQAKRSKTRWMTGAAALLAVCAGGGAWLALDAGKPAAVVTVAAARPDPAPALKPAAPAVPTESEVSAAAILGHGAAPPAPAKGESLKDMLNAPAAPKAKGDELDQLLAGSPAAPMSGELKGALQASAKGAVHGRPAAVSREASKKPVLLAKSAPVKALPLKGAPAKPGPLKAVPAKAAPGDDASLLAALVAHSKEGSGGTASNAGAAQTSLRQCKQLNAAQAEQCRVRLCAGTAKDDPQCKSPRVTKPAAD</sequence>
<evidence type="ECO:0000256" key="1">
    <source>
        <dbReference type="SAM" id="MobiDB-lite"/>
    </source>
</evidence>
<gene>
    <name evidence="2" type="ORF">IV454_27885</name>
</gene>
<feature type="region of interest" description="Disordered" evidence="1">
    <location>
        <begin position="1"/>
        <end position="52"/>
    </location>
</feature>